<organism evidence="1 2">
    <name type="scientific">Leucogyrophana mollusca</name>
    <dbReference type="NCBI Taxonomy" id="85980"/>
    <lineage>
        <taxon>Eukaryota</taxon>
        <taxon>Fungi</taxon>
        <taxon>Dikarya</taxon>
        <taxon>Basidiomycota</taxon>
        <taxon>Agaricomycotina</taxon>
        <taxon>Agaricomycetes</taxon>
        <taxon>Agaricomycetidae</taxon>
        <taxon>Boletales</taxon>
        <taxon>Boletales incertae sedis</taxon>
        <taxon>Leucogyrophana</taxon>
    </lineage>
</organism>
<sequence length="196" mass="20914">MLASESTPLPTPNGVEPTDSGIGEPPNWPPSRRAELLEFAIIRSPVIQSRAKRVSLRLIHQRVRWHHDILWVFEGELPACSSFSGVAPLELGHADPTASTWRNLVLGCMVAFAGGADPTRGHTSSGSVRLLWNFRSPDGLGCIGGDTFAFMSLPPECATEIDFAGGVVNPFAPNNPAPTLAVAPVTRAGDFLEHGV</sequence>
<keyword evidence="2" id="KW-1185">Reference proteome</keyword>
<comment type="caution">
    <text evidence="1">The sequence shown here is derived from an EMBL/GenBank/DDBJ whole genome shotgun (WGS) entry which is preliminary data.</text>
</comment>
<gene>
    <name evidence="1" type="ORF">BV22DRAFT_1133589</name>
</gene>
<name>A0ACB8B292_9AGAM</name>
<evidence type="ECO:0000313" key="2">
    <source>
        <dbReference type="Proteomes" id="UP000790709"/>
    </source>
</evidence>
<dbReference type="Proteomes" id="UP000790709">
    <property type="component" value="Unassembled WGS sequence"/>
</dbReference>
<protein>
    <submittedName>
        <fullName evidence="1">Uncharacterized protein</fullName>
    </submittedName>
</protein>
<reference evidence="1" key="1">
    <citation type="journal article" date="2021" name="New Phytol.">
        <title>Evolutionary innovations through gain and loss of genes in the ectomycorrhizal Boletales.</title>
        <authorList>
            <person name="Wu G."/>
            <person name="Miyauchi S."/>
            <person name="Morin E."/>
            <person name="Kuo A."/>
            <person name="Drula E."/>
            <person name="Varga T."/>
            <person name="Kohler A."/>
            <person name="Feng B."/>
            <person name="Cao Y."/>
            <person name="Lipzen A."/>
            <person name="Daum C."/>
            <person name="Hundley H."/>
            <person name="Pangilinan J."/>
            <person name="Johnson J."/>
            <person name="Barry K."/>
            <person name="LaButti K."/>
            <person name="Ng V."/>
            <person name="Ahrendt S."/>
            <person name="Min B."/>
            <person name="Choi I.G."/>
            <person name="Park H."/>
            <person name="Plett J.M."/>
            <person name="Magnuson J."/>
            <person name="Spatafora J.W."/>
            <person name="Nagy L.G."/>
            <person name="Henrissat B."/>
            <person name="Grigoriev I.V."/>
            <person name="Yang Z.L."/>
            <person name="Xu J."/>
            <person name="Martin F.M."/>
        </authorList>
    </citation>
    <scope>NUCLEOTIDE SEQUENCE</scope>
    <source>
        <strain evidence="1">KUC20120723A-06</strain>
    </source>
</reference>
<dbReference type="EMBL" id="MU266631">
    <property type="protein sequence ID" value="KAH7919777.1"/>
    <property type="molecule type" value="Genomic_DNA"/>
</dbReference>
<evidence type="ECO:0000313" key="1">
    <source>
        <dbReference type="EMBL" id="KAH7919777.1"/>
    </source>
</evidence>
<accession>A0ACB8B292</accession>
<proteinExistence type="predicted"/>